<protein>
    <submittedName>
        <fullName evidence="1">Uncharacterized protein</fullName>
    </submittedName>
</protein>
<organism evidence="1 2">
    <name type="scientific">[Clostridium] methylpentosum DSM 5476</name>
    <dbReference type="NCBI Taxonomy" id="537013"/>
    <lineage>
        <taxon>Bacteria</taxon>
        <taxon>Bacillati</taxon>
        <taxon>Bacillota</taxon>
        <taxon>Clostridia</taxon>
        <taxon>Eubacteriales</taxon>
        <taxon>Oscillospiraceae</taxon>
        <taxon>Oscillospiraceae incertae sedis</taxon>
    </lineage>
</organism>
<keyword evidence="2" id="KW-1185">Reference proteome</keyword>
<gene>
    <name evidence="1" type="ORF">CLOSTMETH_03899</name>
</gene>
<dbReference type="Proteomes" id="UP000003340">
    <property type="component" value="Unassembled WGS sequence"/>
</dbReference>
<dbReference type="STRING" id="537013.CLOSTMETH_03899"/>
<dbReference type="AlphaFoldDB" id="C0EJ53"/>
<comment type="caution">
    <text evidence="1">The sequence shown here is derived from an EMBL/GenBank/DDBJ whole genome shotgun (WGS) entry which is preliminary data.</text>
</comment>
<reference evidence="1 2" key="1">
    <citation type="submission" date="2009-01" db="EMBL/GenBank/DDBJ databases">
        <authorList>
            <person name="Fulton L."/>
            <person name="Clifton S."/>
            <person name="Fulton B."/>
            <person name="Xu J."/>
            <person name="Minx P."/>
            <person name="Pepin K.H."/>
            <person name="Johnson M."/>
            <person name="Bhonagiri V."/>
            <person name="Nash W.E."/>
            <person name="Mardis E.R."/>
            <person name="Wilson R.K."/>
        </authorList>
    </citation>
    <scope>NUCLEOTIDE SEQUENCE [LARGE SCALE GENOMIC DNA]</scope>
    <source>
        <strain evidence="1 2">DSM 5476</strain>
    </source>
</reference>
<sequence>MFAPKYIWKDQAGRRKNSENIVREESGENHRGNYMSGPCAYVCGNTAEIVSDIMG</sequence>
<dbReference type="HOGENOM" id="CLU_3024039_0_0_9"/>
<name>C0EJ53_9FIRM</name>
<evidence type="ECO:0000313" key="2">
    <source>
        <dbReference type="Proteomes" id="UP000003340"/>
    </source>
</evidence>
<reference evidence="1 2" key="2">
    <citation type="submission" date="2009-02" db="EMBL/GenBank/DDBJ databases">
        <title>Draft genome sequence of Clostridium methylpentosum (DSM 5476).</title>
        <authorList>
            <person name="Sudarsanam P."/>
            <person name="Ley R."/>
            <person name="Guruge J."/>
            <person name="Turnbaugh P.J."/>
            <person name="Mahowald M."/>
            <person name="Liep D."/>
            <person name="Gordon J."/>
        </authorList>
    </citation>
    <scope>NUCLEOTIDE SEQUENCE [LARGE SCALE GENOMIC DNA]</scope>
    <source>
        <strain evidence="1 2">DSM 5476</strain>
    </source>
</reference>
<evidence type="ECO:0000313" key="1">
    <source>
        <dbReference type="EMBL" id="EEG28518.1"/>
    </source>
</evidence>
<accession>C0EJ53</accession>
<proteinExistence type="predicted"/>
<dbReference type="EMBL" id="ACEC01000136">
    <property type="protein sequence ID" value="EEG28518.1"/>
    <property type="molecule type" value="Genomic_DNA"/>
</dbReference>